<dbReference type="Pfam" id="PF12937">
    <property type="entry name" value="F-box-like"/>
    <property type="match status" value="1"/>
</dbReference>
<dbReference type="GO" id="GO:0019005">
    <property type="term" value="C:SCF ubiquitin ligase complex"/>
    <property type="evidence" value="ECO:0007669"/>
    <property type="project" value="InterPro"/>
</dbReference>
<sequence length="538" mass="61571">MPGSHLDPDLEAQMQIDAQIRPLNERRNTFAKISRLPPELMAKIFYIITISKWDGCLPCKRFAFTRVCRLWREVALNSPLLWTHTNVSRCDEFEEFIRRSKTVPFSCRLPLVSNSCLEPRAILSSQIFGLLLDQVPRLHELLIHTSFLIRNEPLSEVFSLHAPRLEKLQINGQHSSGSIQRISLLSSHYPNLKKLHINGASMDYNFGCFRGLRTLTISHLTSPHSPTLKELLSVLQASPDLKSLALQNLALKLPKELTPGDIPAISLLKLQHLLFTFQPDIPRFLSFLTLADTVQWVVNIDIPNVVDQNLFVPQTITTKAVCQTICVAMHDFRNYLDAAIVLPLHHNHIVKRRLVVEDTLNSFEPVSFVIADATWCDAVGLDIKFYSAICEWQCNINMPSLTTLLANFTRLSTIWLSREHCTRCDTTIKSFLRSLMVPSNSPQNACLLPNLKNLHLNWSLNNSTLDEILECLQHRSAHAMRLVKLEIFRWESEKWYTYKKPLRALVDVLIVCKNAGDRFPYHGFGGFNVIVEDDFEDF</sequence>
<dbReference type="VEuPathDB" id="FungiDB:BD410DRAFT_786563"/>
<dbReference type="InterPro" id="IPR001810">
    <property type="entry name" value="F-box_dom"/>
</dbReference>
<protein>
    <recommendedName>
        <fullName evidence="1">F-box domain-containing protein</fullName>
    </recommendedName>
</protein>
<organism evidence="2 3">
    <name type="scientific">Rickenella mellea</name>
    <dbReference type="NCBI Taxonomy" id="50990"/>
    <lineage>
        <taxon>Eukaryota</taxon>
        <taxon>Fungi</taxon>
        <taxon>Dikarya</taxon>
        <taxon>Basidiomycota</taxon>
        <taxon>Agaricomycotina</taxon>
        <taxon>Agaricomycetes</taxon>
        <taxon>Hymenochaetales</taxon>
        <taxon>Rickenellaceae</taxon>
        <taxon>Rickenella</taxon>
    </lineage>
</organism>
<dbReference type="InterPro" id="IPR032675">
    <property type="entry name" value="LRR_dom_sf"/>
</dbReference>
<dbReference type="Gene3D" id="3.80.10.10">
    <property type="entry name" value="Ribonuclease Inhibitor"/>
    <property type="match status" value="1"/>
</dbReference>
<name>A0A4Y7Q8W7_9AGAM</name>
<reference evidence="2 3" key="1">
    <citation type="submission" date="2018-06" db="EMBL/GenBank/DDBJ databases">
        <title>A transcriptomic atlas of mushroom development highlights an independent origin of complex multicellularity.</title>
        <authorList>
            <consortium name="DOE Joint Genome Institute"/>
            <person name="Krizsan K."/>
            <person name="Almasi E."/>
            <person name="Merenyi Z."/>
            <person name="Sahu N."/>
            <person name="Viragh M."/>
            <person name="Koszo T."/>
            <person name="Mondo S."/>
            <person name="Kiss B."/>
            <person name="Balint B."/>
            <person name="Kues U."/>
            <person name="Barry K."/>
            <person name="Hegedus J.C."/>
            <person name="Henrissat B."/>
            <person name="Johnson J."/>
            <person name="Lipzen A."/>
            <person name="Ohm R."/>
            <person name="Nagy I."/>
            <person name="Pangilinan J."/>
            <person name="Yan J."/>
            <person name="Xiong Y."/>
            <person name="Grigoriev I.V."/>
            <person name="Hibbett D.S."/>
            <person name="Nagy L.G."/>
        </authorList>
    </citation>
    <scope>NUCLEOTIDE SEQUENCE [LARGE SCALE GENOMIC DNA]</scope>
    <source>
        <strain evidence="2 3">SZMC22713</strain>
    </source>
</reference>
<evidence type="ECO:0000313" key="3">
    <source>
        <dbReference type="Proteomes" id="UP000294933"/>
    </source>
</evidence>
<keyword evidence="3" id="KW-1185">Reference proteome</keyword>
<feature type="domain" description="F-box" evidence="1">
    <location>
        <begin position="33"/>
        <end position="84"/>
    </location>
</feature>
<dbReference type="PANTHER" id="PTHR38926">
    <property type="entry name" value="F-BOX DOMAIN CONTAINING PROTEIN, EXPRESSED"/>
    <property type="match status" value="1"/>
</dbReference>
<dbReference type="InterPro" id="IPR036047">
    <property type="entry name" value="F-box-like_dom_sf"/>
</dbReference>
<accession>A0A4Y7Q8W7</accession>
<proteinExistence type="predicted"/>
<dbReference type="Proteomes" id="UP000294933">
    <property type="component" value="Unassembled WGS sequence"/>
</dbReference>
<evidence type="ECO:0000259" key="1">
    <source>
        <dbReference type="Pfam" id="PF12937"/>
    </source>
</evidence>
<dbReference type="EMBL" id="ML170168">
    <property type="protein sequence ID" value="TDL23895.1"/>
    <property type="molecule type" value="Genomic_DNA"/>
</dbReference>
<dbReference type="CDD" id="cd22119">
    <property type="entry name" value="F-box_FBXL6"/>
    <property type="match status" value="1"/>
</dbReference>
<dbReference type="OrthoDB" id="3181669at2759"/>
<dbReference type="PANTHER" id="PTHR38926:SF72">
    <property type="entry name" value="IM:7136021-RELATED"/>
    <property type="match status" value="1"/>
</dbReference>
<dbReference type="InterPro" id="IPR047922">
    <property type="entry name" value="FBXL6_F-box"/>
</dbReference>
<dbReference type="AlphaFoldDB" id="A0A4Y7Q8W7"/>
<dbReference type="SUPFAM" id="SSF81383">
    <property type="entry name" value="F-box domain"/>
    <property type="match status" value="1"/>
</dbReference>
<evidence type="ECO:0000313" key="2">
    <source>
        <dbReference type="EMBL" id="TDL23895.1"/>
    </source>
</evidence>
<dbReference type="STRING" id="50990.A0A4Y7Q8W7"/>
<dbReference type="Gene3D" id="1.20.1280.50">
    <property type="match status" value="1"/>
</dbReference>
<gene>
    <name evidence="2" type="ORF">BD410DRAFT_786563</name>
</gene>